<gene>
    <name evidence="2" type="ORF">ABEG20_12020</name>
</gene>
<accession>A0AAU7K005</accession>
<proteinExistence type="predicted"/>
<dbReference type="PANTHER" id="PTHR31157:SF1">
    <property type="entry name" value="SCP DOMAIN-CONTAINING PROTEIN"/>
    <property type="match status" value="1"/>
</dbReference>
<dbReference type="InterPro" id="IPR035940">
    <property type="entry name" value="CAP_sf"/>
</dbReference>
<reference evidence="2" key="1">
    <citation type="submission" date="2024-05" db="EMBL/GenBank/DDBJ databases">
        <authorList>
            <person name="Kim S."/>
            <person name="Heo J."/>
            <person name="Choi H."/>
            <person name="Choi Y."/>
            <person name="Kwon S.-W."/>
            <person name="Kim Y."/>
        </authorList>
    </citation>
    <scope>NUCLEOTIDE SEQUENCE</scope>
    <source>
        <strain evidence="2">KACC 23697</strain>
    </source>
</reference>
<dbReference type="AlphaFoldDB" id="A0AAU7K005"/>
<dbReference type="PANTHER" id="PTHR31157">
    <property type="entry name" value="SCP DOMAIN-CONTAINING PROTEIN"/>
    <property type="match status" value="1"/>
</dbReference>
<sequence length="175" mass="18595">MKSIVFPLMCIALCCTLSCKKGTDDNNTPDATSPTLKIELSTATNISNEVLLKLVNDTRLAGCNCGSTKMSPVAALTWNASLASAAIYQSKYMASIKSMVHTSANGETVGARVSATGYSWTAVGENIASGQTTEAQVFNDWIASESHCKNIMSASFKEMGAAKTDLYWVQVFAAK</sequence>
<dbReference type="Pfam" id="PF00188">
    <property type="entry name" value="CAP"/>
    <property type="match status" value="1"/>
</dbReference>
<evidence type="ECO:0000259" key="1">
    <source>
        <dbReference type="Pfam" id="PF00188"/>
    </source>
</evidence>
<dbReference type="InterPro" id="IPR014044">
    <property type="entry name" value="CAP_dom"/>
</dbReference>
<dbReference type="CDD" id="cd05379">
    <property type="entry name" value="CAP_bacterial"/>
    <property type="match status" value="1"/>
</dbReference>
<name>A0AAU7K005_9SPHI</name>
<organism evidence="2">
    <name type="scientific">Pedobacter sp. KACC 23697</name>
    <dbReference type="NCBI Taxonomy" id="3149230"/>
    <lineage>
        <taxon>Bacteria</taxon>
        <taxon>Pseudomonadati</taxon>
        <taxon>Bacteroidota</taxon>
        <taxon>Sphingobacteriia</taxon>
        <taxon>Sphingobacteriales</taxon>
        <taxon>Sphingobacteriaceae</taxon>
        <taxon>Pedobacter</taxon>
    </lineage>
</organism>
<protein>
    <submittedName>
        <fullName evidence="2">CAP domain-containing protein</fullName>
    </submittedName>
</protein>
<feature type="domain" description="SCP" evidence="1">
    <location>
        <begin position="52"/>
        <end position="162"/>
    </location>
</feature>
<dbReference type="Gene3D" id="3.40.33.10">
    <property type="entry name" value="CAP"/>
    <property type="match status" value="1"/>
</dbReference>
<dbReference type="RefSeq" id="WP_406823587.1">
    <property type="nucleotide sequence ID" value="NZ_CP157485.1"/>
</dbReference>
<dbReference type="SUPFAM" id="SSF55797">
    <property type="entry name" value="PR-1-like"/>
    <property type="match status" value="1"/>
</dbReference>
<evidence type="ECO:0000313" key="2">
    <source>
        <dbReference type="EMBL" id="XBO46012.1"/>
    </source>
</evidence>
<dbReference type="EMBL" id="CP157485">
    <property type="protein sequence ID" value="XBO46012.1"/>
    <property type="molecule type" value="Genomic_DNA"/>
</dbReference>